<keyword evidence="2" id="KW-1185">Reference proteome</keyword>
<gene>
    <name evidence="1" type="ORF">GA0061098_102953</name>
</gene>
<dbReference type="AlphaFoldDB" id="A0A1C3XR26"/>
<dbReference type="RefSeq" id="WP_129591016.1">
    <property type="nucleotide sequence ID" value="NZ_FMAI01000029.1"/>
</dbReference>
<protein>
    <submittedName>
        <fullName evidence="1">Uncharacterized protein</fullName>
    </submittedName>
</protein>
<reference evidence="2" key="1">
    <citation type="submission" date="2016-08" db="EMBL/GenBank/DDBJ databases">
        <authorList>
            <person name="Varghese N."/>
            <person name="Submissions Spin"/>
        </authorList>
    </citation>
    <scope>NUCLEOTIDE SEQUENCE [LARGE SCALE GENOMIC DNA]</scope>
    <source>
        <strain evidence="2">ERR11</strain>
    </source>
</reference>
<accession>A0A1C3XR26</accession>
<organism evidence="1 2">
    <name type="scientific">Bradyrhizobium shewense</name>
    <dbReference type="NCBI Taxonomy" id="1761772"/>
    <lineage>
        <taxon>Bacteria</taxon>
        <taxon>Pseudomonadati</taxon>
        <taxon>Pseudomonadota</taxon>
        <taxon>Alphaproteobacteria</taxon>
        <taxon>Hyphomicrobiales</taxon>
        <taxon>Nitrobacteraceae</taxon>
        <taxon>Bradyrhizobium</taxon>
    </lineage>
</organism>
<dbReference type="EMBL" id="FMAI01000029">
    <property type="protein sequence ID" value="SCB54700.1"/>
    <property type="molecule type" value="Genomic_DNA"/>
</dbReference>
<evidence type="ECO:0000313" key="1">
    <source>
        <dbReference type="EMBL" id="SCB54700.1"/>
    </source>
</evidence>
<name>A0A1C3XR26_9BRAD</name>
<dbReference type="Proteomes" id="UP000199184">
    <property type="component" value="Unassembled WGS sequence"/>
</dbReference>
<proteinExistence type="predicted"/>
<evidence type="ECO:0000313" key="2">
    <source>
        <dbReference type="Proteomes" id="UP000199184"/>
    </source>
</evidence>
<sequence length="197" mass="21697">MSSNSWGSPDLDQRPPGMFRVTAADWLQECPFCGYVAPSIDKGDAKARSFVDTPEFQAACLDPLADPASRRFLVRAAQDAYYGDRRSAFLNTLCAAWVADDDKAQSSEALTLRLRAAAHLEGRPIKSIDTRLLLLDVLRRAQRWEAAEALASELTAEDLGDPFADIVAFHRGKIEASDSGRFTIAQALEQAETEEDF</sequence>